<evidence type="ECO:0000259" key="5">
    <source>
        <dbReference type="Pfam" id="PF13404"/>
    </source>
</evidence>
<dbReference type="EMBL" id="BMCS01000001">
    <property type="protein sequence ID" value="GGF10649.1"/>
    <property type="molecule type" value="Genomic_DNA"/>
</dbReference>
<dbReference type="SUPFAM" id="SSF46785">
    <property type="entry name" value="Winged helix' DNA-binding domain"/>
    <property type="match status" value="2"/>
</dbReference>
<proteinExistence type="predicted"/>
<dbReference type="Pfam" id="PF01037">
    <property type="entry name" value="AsnC_trans_reg"/>
    <property type="match status" value="1"/>
</dbReference>
<evidence type="ECO:0000313" key="7">
    <source>
        <dbReference type="Proteomes" id="UP000632454"/>
    </source>
</evidence>
<evidence type="ECO:0000256" key="3">
    <source>
        <dbReference type="ARBA" id="ARBA00023163"/>
    </source>
</evidence>
<dbReference type="InterPro" id="IPR000485">
    <property type="entry name" value="AsnC-type_HTH_dom"/>
</dbReference>
<feature type="domain" description="HTH asnC-type" evidence="5">
    <location>
        <begin position="220"/>
        <end position="253"/>
    </location>
</feature>
<keyword evidence="2" id="KW-0238">DNA-binding</keyword>
<dbReference type="Gene3D" id="1.10.10.10">
    <property type="entry name" value="Winged helix-like DNA-binding domain superfamily/Winged helix DNA-binding domain"/>
    <property type="match status" value="2"/>
</dbReference>
<dbReference type="InterPro" id="IPR011008">
    <property type="entry name" value="Dimeric_a/b-barrel"/>
</dbReference>
<evidence type="ECO:0000313" key="6">
    <source>
        <dbReference type="EMBL" id="GGF10649.1"/>
    </source>
</evidence>
<dbReference type="PANTHER" id="PTHR30154:SF34">
    <property type="entry name" value="TRANSCRIPTIONAL REGULATOR AZLB"/>
    <property type="match status" value="1"/>
</dbReference>
<dbReference type="InterPro" id="IPR036388">
    <property type="entry name" value="WH-like_DNA-bd_sf"/>
</dbReference>
<evidence type="ECO:0000256" key="1">
    <source>
        <dbReference type="ARBA" id="ARBA00023015"/>
    </source>
</evidence>
<reference evidence="7" key="1">
    <citation type="journal article" date="2019" name="Int. J. Syst. Evol. Microbiol.">
        <title>The Global Catalogue of Microorganisms (GCM) 10K type strain sequencing project: providing services to taxonomists for standard genome sequencing and annotation.</title>
        <authorList>
            <consortium name="The Broad Institute Genomics Platform"/>
            <consortium name="The Broad Institute Genome Sequencing Center for Infectious Disease"/>
            <person name="Wu L."/>
            <person name="Ma J."/>
        </authorList>
    </citation>
    <scope>NUCLEOTIDE SEQUENCE [LARGE SCALE GENOMIC DNA]</scope>
    <source>
        <strain evidence="7">CCM 7855</strain>
    </source>
</reference>
<sequence>MWLGVGIVPQAPPTPRRTGNRRILREYTRLVTRRGDPSEPVPPYVADDIDRAILRLLQLDARRPFSAMAAELEVSDQTVARRYQRLRARAGVRVVAVTQPNINTERMSLFRIRVSHDLDTVAANLARRDDTAWVNVVSGPSGLELTVMVYRDRTAHGEFALMKRLSDLPDVVSVTAQSCLHMFFGGPDSLLTKPDVATSAAPTVDETWPHRVPVDLEDPDRRLLAALTVDGRAGVGQLSQASGLSQETVSRRLEMFVRNGILYFDIDFDAELLGLRSSVSLWITVAPSAVDDAGRALATHAEVSFAAATTGSTNLYATAHCTGTDELYRYLTGAAARLPGLRAVETAPLVRSVKRAGRDPLL</sequence>
<dbReference type="InterPro" id="IPR036390">
    <property type="entry name" value="WH_DNA-bd_sf"/>
</dbReference>
<feature type="domain" description="Transcription regulator AsnC/Lrp ligand binding" evidence="4">
    <location>
        <begin position="282"/>
        <end position="348"/>
    </location>
</feature>
<dbReference type="PRINTS" id="PR00033">
    <property type="entry name" value="HTHASNC"/>
</dbReference>
<dbReference type="InterPro" id="IPR019887">
    <property type="entry name" value="Tscrpt_reg_AsnC/Lrp_C"/>
</dbReference>
<keyword evidence="1" id="KW-0805">Transcription regulation</keyword>
<evidence type="ECO:0000259" key="4">
    <source>
        <dbReference type="Pfam" id="PF01037"/>
    </source>
</evidence>
<organism evidence="6 7">
    <name type="scientific">Williamsia phyllosphaerae</name>
    <dbReference type="NCBI Taxonomy" id="885042"/>
    <lineage>
        <taxon>Bacteria</taxon>
        <taxon>Bacillati</taxon>
        <taxon>Actinomycetota</taxon>
        <taxon>Actinomycetes</taxon>
        <taxon>Mycobacteriales</taxon>
        <taxon>Nocardiaceae</taxon>
        <taxon>Williamsia</taxon>
    </lineage>
</organism>
<dbReference type="PANTHER" id="PTHR30154">
    <property type="entry name" value="LEUCINE-RESPONSIVE REGULATORY PROTEIN"/>
    <property type="match status" value="1"/>
</dbReference>
<protein>
    <submittedName>
        <fullName evidence="6">AsnC family transcriptional regulator</fullName>
    </submittedName>
</protein>
<comment type="caution">
    <text evidence="6">The sequence shown here is derived from an EMBL/GenBank/DDBJ whole genome shotgun (WGS) entry which is preliminary data.</text>
</comment>
<dbReference type="SUPFAM" id="SSF54909">
    <property type="entry name" value="Dimeric alpha+beta barrel"/>
    <property type="match status" value="1"/>
</dbReference>
<keyword evidence="3" id="KW-0804">Transcription</keyword>
<evidence type="ECO:0000256" key="2">
    <source>
        <dbReference type="ARBA" id="ARBA00023125"/>
    </source>
</evidence>
<accession>A0ABQ1U5W1</accession>
<feature type="domain" description="HTH asnC-type" evidence="5">
    <location>
        <begin position="47"/>
        <end position="87"/>
    </location>
</feature>
<dbReference type="SMART" id="SM00344">
    <property type="entry name" value="HTH_ASNC"/>
    <property type="match status" value="2"/>
</dbReference>
<keyword evidence="7" id="KW-1185">Reference proteome</keyword>
<dbReference type="Proteomes" id="UP000632454">
    <property type="component" value="Unassembled WGS sequence"/>
</dbReference>
<dbReference type="Pfam" id="PF13404">
    <property type="entry name" value="HTH_AsnC-type"/>
    <property type="match status" value="2"/>
</dbReference>
<name>A0ABQ1U5W1_9NOCA</name>
<gene>
    <name evidence="6" type="primary">asnC</name>
    <name evidence="6" type="ORF">GCM10007298_03300</name>
</gene>
<dbReference type="InterPro" id="IPR019888">
    <property type="entry name" value="Tscrpt_reg_AsnC-like"/>
</dbReference>
<dbReference type="Gene3D" id="3.30.70.920">
    <property type="match status" value="1"/>
</dbReference>